<dbReference type="Proteomes" id="UP000293550">
    <property type="component" value="Unassembled WGS sequence"/>
</dbReference>
<dbReference type="Gene3D" id="3.40.1180.10">
    <property type="entry name" value="Decaprenyl diphosphate synthase-like"/>
    <property type="match status" value="1"/>
</dbReference>
<keyword evidence="4" id="KW-1185">Reference proteome</keyword>
<comment type="similarity">
    <text evidence="2">Belongs to the UPP synthase family.</text>
</comment>
<dbReference type="GO" id="GO:0005829">
    <property type="term" value="C:cytosol"/>
    <property type="evidence" value="ECO:0007669"/>
    <property type="project" value="TreeGrafter"/>
</dbReference>
<comment type="caution">
    <text evidence="3">The sequence shown here is derived from an EMBL/GenBank/DDBJ whole genome shotgun (WGS) entry which is preliminary data.</text>
</comment>
<dbReference type="GO" id="GO:0008834">
    <property type="term" value="F:ditrans,polycis-undecaprenyl-diphosphate synthase [(2E,6E)-farnesyl-diphosphate specific] activity"/>
    <property type="evidence" value="ECO:0007669"/>
    <property type="project" value="TreeGrafter"/>
</dbReference>
<dbReference type="HAMAP" id="MF_01139">
    <property type="entry name" value="ISPT"/>
    <property type="match status" value="1"/>
</dbReference>
<dbReference type="Pfam" id="PF01255">
    <property type="entry name" value="Prenyltransf"/>
    <property type="match status" value="1"/>
</dbReference>
<dbReference type="PANTHER" id="PTHR10291">
    <property type="entry name" value="DEHYDRODOLICHYL DIPHOSPHATE SYNTHASE FAMILY MEMBER"/>
    <property type="match status" value="1"/>
</dbReference>
<dbReference type="PROSITE" id="PS01066">
    <property type="entry name" value="UPP_SYNTHASE"/>
    <property type="match status" value="1"/>
</dbReference>
<feature type="binding site" evidence="2">
    <location>
        <begin position="3"/>
        <end position="6"/>
    </location>
    <ligand>
        <name>substrate</name>
    </ligand>
</feature>
<dbReference type="FunFam" id="3.40.1180.10:FF:000001">
    <property type="entry name" value="(2E,6E)-farnesyl-diphosphate-specific ditrans,polycis-undecaprenyl-diphosphate synthase"/>
    <property type="match status" value="1"/>
</dbReference>
<feature type="binding site" evidence="2">
    <location>
        <position position="170"/>
    </location>
    <ligand>
        <name>substrate</name>
    </ligand>
</feature>
<name>A0A4Q7DHS5_9PROT</name>
<feature type="binding site" evidence="2">
    <location>
        <position position="189"/>
    </location>
    <ligand>
        <name>Mg(2+)</name>
        <dbReference type="ChEBI" id="CHEBI:18420"/>
    </ligand>
</feature>
<feature type="binding site" evidence="2">
    <location>
        <begin position="176"/>
        <end position="178"/>
    </location>
    <ligand>
        <name>substrate</name>
    </ligand>
</feature>
<comment type="subunit">
    <text evidence="2">Homodimer.</text>
</comment>
<organism evidence="3 4">
    <name type="scientific">Candidatus Finniella inopinata</name>
    <dbReference type="NCBI Taxonomy" id="1696036"/>
    <lineage>
        <taxon>Bacteria</taxon>
        <taxon>Pseudomonadati</taxon>
        <taxon>Pseudomonadota</taxon>
        <taxon>Alphaproteobacteria</taxon>
        <taxon>Holosporales</taxon>
        <taxon>Candidatus Paracaedibacteraceae</taxon>
        <taxon>Candidatus Finniella</taxon>
    </lineage>
</organism>
<dbReference type="EMBL" id="SCFB01000006">
    <property type="protein sequence ID" value="RZI45900.1"/>
    <property type="molecule type" value="Genomic_DNA"/>
</dbReference>
<dbReference type="InterPro" id="IPR036424">
    <property type="entry name" value="UPP_synth-like_sf"/>
</dbReference>
<dbReference type="GO" id="GO:0000287">
    <property type="term" value="F:magnesium ion binding"/>
    <property type="evidence" value="ECO:0007669"/>
    <property type="project" value="UniProtKB-UniRule"/>
</dbReference>
<comment type="function">
    <text evidence="2">Catalyzes the condensation of isopentenyl diphosphate (IPP) with allylic pyrophosphates generating different type of terpenoids.</text>
</comment>
<dbReference type="SUPFAM" id="SSF64005">
    <property type="entry name" value="Undecaprenyl diphosphate synthase"/>
    <property type="match status" value="1"/>
</dbReference>
<evidence type="ECO:0000256" key="2">
    <source>
        <dbReference type="HAMAP-Rule" id="MF_01139"/>
    </source>
</evidence>
<feature type="binding site" evidence="2">
    <location>
        <position position="7"/>
    </location>
    <ligand>
        <name>substrate</name>
    </ligand>
</feature>
<dbReference type="EC" id="2.5.1.-" evidence="2"/>
<feature type="binding site" evidence="2">
    <location>
        <position position="51"/>
    </location>
    <ligand>
        <name>substrate</name>
    </ligand>
</feature>
<evidence type="ECO:0000256" key="1">
    <source>
        <dbReference type="ARBA" id="ARBA00022679"/>
    </source>
</evidence>
<dbReference type="InterPro" id="IPR001441">
    <property type="entry name" value="UPP_synth-like"/>
</dbReference>
<evidence type="ECO:0000313" key="4">
    <source>
        <dbReference type="Proteomes" id="UP000293550"/>
    </source>
</evidence>
<sequence length="221" mass="25365">MDGNGRWAKARGKPTIAGHRAGAETARRITERAAQLGVKYLTLYTFSSENWLRQKSWVDDLMGLIRWYLKNELKSLLKNGVRLRVIGQRDLLPPDIQTLIEQAEKQTEDNSTITVILALSYGSRQELTQAAKSIAHKIAEGTLHADDVTPEIVEQHLYTAGIPDPDLLIRTSGELRLSNYLLWQMAYTEFVFSQTLWPDFTTDEFDQALETYHRRQRRYGL</sequence>
<dbReference type="CDD" id="cd00475">
    <property type="entry name" value="Cis_IPPS"/>
    <property type="match status" value="1"/>
</dbReference>
<keyword evidence="1 2" id="KW-0808">Transferase</keyword>
<gene>
    <name evidence="3" type="primary">uppS</name>
    <name evidence="3" type="ORF">EQU50_05575</name>
</gene>
<evidence type="ECO:0000313" key="3">
    <source>
        <dbReference type="EMBL" id="RZI45900.1"/>
    </source>
</evidence>
<keyword evidence="2" id="KW-0479">Metal-binding</keyword>
<dbReference type="PANTHER" id="PTHR10291:SF0">
    <property type="entry name" value="DEHYDRODOLICHYL DIPHOSPHATE SYNTHASE 2"/>
    <property type="match status" value="1"/>
</dbReference>
<accession>A0A4Q7DHS5</accession>
<protein>
    <recommendedName>
        <fullName evidence="2">Isoprenyl transferase</fullName>
        <ecNumber evidence="2">2.5.1.-</ecNumber>
    </recommendedName>
</protein>
<reference evidence="3 4" key="1">
    <citation type="submission" date="2018-10" db="EMBL/GenBank/DDBJ databases">
        <title>An updated phylogeny of the Alphaproteobacteria reveals that the parasitic Rickettsiales and Holosporales have independent origins.</title>
        <authorList>
            <person name="Munoz-Gomez S.A."/>
            <person name="Hess S."/>
            <person name="Burger G."/>
            <person name="Lang B.F."/>
            <person name="Susko E."/>
            <person name="Slamovits C.H."/>
            <person name="Roger A.J."/>
        </authorList>
    </citation>
    <scope>NUCLEOTIDE SEQUENCE [LARGE SCALE GENOMIC DNA]</scope>
    <source>
        <strain evidence="3">HOLO01</strain>
    </source>
</reference>
<dbReference type="NCBIfam" id="TIGR00055">
    <property type="entry name" value="uppS"/>
    <property type="match status" value="1"/>
</dbReference>
<feature type="active site" evidence="2">
    <location>
        <position position="2"/>
    </location>
</feature>
<keyword evidence="2" id="KW-0460">Magnesium</keyword>
<dbReference type="AlphaFoldDB" id="A0A4Q7DHS5"/>
<feature type="binding site" evidence="2">
    <location>
        <position position="2"/>
    </location>
    <ligand>
        <name>Mg(2+)</name>
        <dbReference type="ChEBI" id="CHEBI:18420"/>
    </ligand>
</feature>
<feature type="active site" description="Proton acceptor" evidence="2">
    <location>
        <position position="50"/>
    </location>
</feature>
<comment type="cofactor">
    <cofactor evidence="2">
        <name>Mg(2+)</name>
        <dbReference type="ChEBI" id="CHEBI:18420"/>
    </cofactor>
    <text evidence="2">Binds 2 magnesium ions per subunit.</text>
</comment>
<feature type="binding site" evidence="2">
    <location>
        <position position="19"/>
    </location>
    <ligand>
        <name>substrate</name>
    </ligand>
</feature>
<feature type="binding site" evidence="2">
    <location>
        <position position="53"/>
    </location>
    <ligand>
        <name>substrate</name>
    </ligand>
</feature>
<proteinExistence type="inferred from homology"/>
<dbReference type="OrthoDB" id="4191603at2"/>
<comment type="caution">
    <text evidence="2">Lacks conserved residue(s) required for the propagation of feature annotation.</text>
</comment>
<dbReference type="InterPro" id="IPR018520">
    <property type="entry name" value="UPP_synth-like_CS"/>
</dbReference>
<dbReference type="GO" id="GO:0016094">
    <property type="term" value="P:polyprenol biosynthetic process"/>
    <property type="evidence" value="ECO:0007669"/>
    <property type="project" value="TreeGrafter"/>
</dbReference>
<feature type="binding site" evidence="2">
    <location>
        <begin position="47"/>
        <end position="49"/>
    </location>
    <ligand>
        <name>substrate</name>
    </ligand>
</feature>